<sequence>MSGPRNADQAGRLAVQVLKRSLPGHSDTVHRECQRAAGIAAVIWRRWHVGPWQWKCKHVRWFLEHGMSQYQGWTRYRYWLTVEQLLQAIERLEDWRPRLNGPWRSPQERR</sequence>
<name>A0A193LBV5_9GAMM</name>
<dbReference type="AlphaFoldDB" id="A0A193LBV5"/>
<dbReference type="Proteomes" id="UP000092695">
    <property type="component" value="Chromosome"/>
</dbReference>
<keyword evidence="2" id="KW-1185">Reference proteome</keyword>
<dbReference type="STRING" id="1548547.BA177_01015"/>
<organism evidence="1 2">
    <name type="scientific">Woeseia oceani</name>
    <dbReference type="NCBI Taxonomy" id="1548547"/>
    <lineage>
        <taxon>Bacteria</taxon>
        <taxon>Pseudomonadati</taxon>
        <taxon>Pseudomonadota</taxon>
        <taxon>Gammaproteobacteria</taxon>
        <taxon>Woeseiales</taxon>
        <taxon>Woeseiaceae</taxon>
        <taxon>Woeseia</taxon>
    </lineage>
</organism>
<evidence type="ECO:0000313" key="2">
    <source>
        <dbReference type="Proteomes" id="UP000092695"/>
    </source>
</evidence>
<proteinExistence type="predicted"/>
<evidence type="ECO:0000313" key="1">
    <source>
        <dbReference type="EMBL" id="ANO49987.1"/>
    </source>
</evidence>
<protein>
    <submittedName>
        <fullName evidence="1">Uncharacterized protein</fullName>
    </submittedName>
</protein>
<reference evidence="1 2" key="1">
    <citation type="submission" date="2016-06" db="EMBL/GenBank/DDBJ databases">
        <title>Complete genome sequence of a deep-branching marine Gamma Proteobacterium Woeseia oceani type strain XK5.</title>
        <authorList>
            <person name="Mu D."/>
            <person name="Du Z."/>
        </authorList>
    </citation>
    <scope>NUCLEOTIDE SEQUENCE [LARGE SCALE GENOMIC DNA]</scope>
    <source>
        <strain evidence="1 2">XK5</strain>
    </source>
</reference>
<dbReference type="KEGG" id="woc:BA177_01015"/>
<gene>
    <name evidence="1" type="ORF">BA177_01015</name>
</gene>
<dbReference type="EMBL" id="CP016268">
    <property type="protein sequence ID" value="ANO49987.1"/>
    <property type="molecule type" value="Genomic_DNA"/>
</dbReference>
<accession>A0A193LBV5</accession>